<keyword evidence="2" id="KW-1185">Reference proteome</keyword>
<dbReference type="OrthoDB" id="9806844at2"/>
<reference evidence="1 2" key="1">
    <citation type="journal article" date="2014" name="Genome Announc.">
        <title>Draft Genome Sequence of the Iron-Oxidizing, Acidophilic, and Halotolerant 'Thiobacillus prosperus' Type Strain DSM 5130.</title>
        <authorList>
            <person name="Ossandon F.J."/>
            <person name="Cardenas J.P."/>
            <person name="Corbett M."/>
            <person name="Quatrini R."/>
            <person name="Holmes D.S."/>
            <person name="Watkin E."/>
        </authorList>
    </citation>
    <scope>NUCLEOTIDE SEQUENCE [LARGE SCALE GENOMIC DNA]</scope>
    <source>
        <strain evidence="1 2">DSM 5130</strain>
    </source>
</reference>
<dbReference type="AlphaFoldDB" id="A0A1A6C4Y6"/>
<comment type="caution">
    <text evidence="1">The sequence shown here is derived from an EMBL/GenBank/DDBJ whole genome shotgun (WGS) entry which is preliminary data.</text>
</comment>
<dbReference type="Proteomes" id="UP000029273">
    <property type="component" value="Unassembled WGS sequence"/>
</dbReference>
<proteinExistence type="predicted"/>
<dbReference type="Gene3D" id="2.60.260.40">
    <property type="entry name" value="q5lls5 like domains"/>
    <property type="match status" value="1"/>
</dbReference>
<protein>
    <submittedName>
        <fullName evidence="1">Uncharacterized protein</fullName>
    </submittedName>
</protein>
<evidence type="ECO:0000313" key="2">
    <source>
        <dbReference type="Proteomes" id="UP000029273"/>
    </source>
</evidence>
<organism evidence="1 2">
    <name type="scientific">Acidihalobacter prosperus</name>
    <dbReference type="NCBI Taxonomy" id="160660"/>
    <lineage>
        <taxon>Bacteria</taxon>
        <taxon>Pseudomonadati</taxon>
        <taxon>Pseudomonadota</taxon>
        <taxon>Gammaproteobacteria</taxon>
        <taxon>Chromatiales</taxon>
        <taxon>Ectothiorhodospiraceae</taxon>
        <taxon>Acidihalobacter</taxon>
    </lineage>
</organism>
<evidence type="ECO:0000313" key="1">
    <source>
        <dbReference type="EMBL" id="OBS09623.1"/>
    </source>
</evidence>
<dbReference type="RefSeq" id="WP_065089560.1">
    <property type="nucleotide sequence ID" value="NZ_JQSG02000003.1"/>
</dbReference>
<dbReference type="STRING" id="160660.BJI67_03020"/>
<name>A0A1A6C4Y6_9GAMM</name>
<gene>
    <name evidence="1" type="ORF">Thpro_021951</name>
</gene>
<accession>A0A1A6C4Y6</accession>
<dbReference type="EMBL" id="JQSG02000003">
    <property type="protein sequence ID" value="OBS09623.1"/>
    <property type="molecule type" value="Genomic_DNA"/>
</dbReference>
<sequence>MPNPHTADHQGEYRTPNAARVVAVSDTDLPLHCPMPGSALWSSHPRVYLPIDEMAPGPDGVRHASCPYCGTEYAYKAG</sequence>